<protein>
    <submittedName>
        <fullName evidence="1">Uncharacterized protein</fullName>
    </submittedName>
</protein>
<evidence type="ECO:0000313" key="1">
    <source>
        <dbReference type="EMBL" id="JAH54992.1"/>
    </source>
</evidence>
<reference evidence="1" key="1">
    <citation type="submission" date="2014-11" db="EMBL/GenBank/DDBJ databases">
        <authorList>
            <person name="Amaro Gonzalez C."/>
        </authorList>
    </citation>
    <scope>NUCLEOTIDE SEQUENCE</scope>
</reference>
<organism evidence="1">
    <name type="scientific">Anguilla anguilla</name>
    <name type="common">European freshwater eel</name>
    <name type="synonym">Muraena anguilla</name>
    <dbReference type="NCBI Taxonomy" id="7936"/>
    <lineage>
        <taxon>Eukaryota</taxon>
        <taxon>Metazoa</taxon>
        <taxon>Chordata</taxon>
        <taxon>Craniata</taxon>
        <taxon>Vertebrata</taxon>
        <taxon>Euteleostomi</taxon>
        <taxon>Actinopterygii</taxon>
        <taxon>Neopterygii</taxon>
        <taxon>Teleostei</taxon>
        <taxon>Anguilliformes</taxon>
        <taxon>Anguillidae</taxon>
        <taxon>Anguilla</taxon>
    </lineage>
</organism>
<proteinExistence type="predicted"/>
<dbReference type="EMBL" id="GBXM01029218">
    <property type="protein sequence ID" value="JAH79359.1"/>
    <property type="molecule type" value="Transcribed_RNA"/>
</dbReference>
<dbReference type="AlphaFoldDB" id="A0A0E9TNF2"/>
<accession>A0A0E9TNF2</accession>
<dbReference type="EMBL" id="GBXM01053585">
    <property type="protein sequence ID" value="JAH54992.1"/>
    <property type="molecule type" value="Transcribed_RNA"/>
</dbReference>
<sequence length="28" mass="3182">MSTYRGVGVEVRKSQITSSFFGYKLLNL</sequence>
<reference evidence="1" key="2">
    <citation type="journal article" date="2015" name="Fish Shellfish Immunol.">
        <title>Early steps in the European eel (Anguilla anguilla)-Vibrio vulnificus interaction in the gills: Role of the RtxA13 toxin.</title>
        <authorList>
            <person name="Callol A."/>
            <person name="Pajuelo D."/>
            <person name="Ebbesson L."/>
            <person name="Teles M."/>
            <person name="MacKenzie S."/>
            <person name="Amaro C."/>
        </authorList>
    </citation>
    <scope>NUCLEOTIDE SEQUENCE</scope>
</reference>
<name>A0A0E9TNF2_ANGAN</name>